<evidence type="ECO:0000313" key="5">
    <source>
        <dbReference type="Proteomes" id="UP000018339"/>
    </source>
</evidence>
<dbReference type="AlphaFoldDB" id="A0A7U9J7G9"/>
<evidence type="ECO:0000256" key="2">
    <source>
        <dbReference type="SAM" id="Coils"/>
    </source>
</evidence>
<feature type="domain" description="Initiator Rep protein WH1" evidence="3">
    <location>
        <begin position="19"/>
        <end position="160"/>
    </location>
</feature>
<evidence type="ECO:0000259" key="3">
    <source>
        <dbReference type="Pfam" id="PF01051"/>
    </source>
</evidence>
<organism evidence="4 5">
    <name type="scientific">Geobacillus thermopakistaniensis (strain MAS1)</name>
    <dbReference type="NCBI Taxonomy" id="1408282"/>
    <lineage>
        <taxon>Bacteria</taxon>
        <taxon>Bacillati</taxon>
        <taxon>Bacillota</taxon>
        <taxon>Bacilli</taxon>
        <taxon>Bacillales</taxon>
        <taxon>Anoxybacillaceae</taxon>
        <taxon>Geobacillus</taxon>
    </lineage>
</organism>
<dbReference type="InterPro" id="IPR036390">
    <property type="entry name" value="WH_DNA-bd_sf"/>
</dbReference>
<comment type="similarity">
    <text evidence="1">Belongs to the initiator RepB protein family.</text>
</comment>
<gene>
    <name evidence="4" type="ORF">T260_18985</name>
</gene>
<dbReference type="InterPro" id="IPR036388">
    <property type="entry name" value="WH-like_DNA-bd_sf"/>
</dbReference>
<keyword evidence="2" id="KW-0175">Coiled coil</keyword>
<evidence type="ECO:0000256" key="1">
    <source>
        <dbReference type="ARBA" id="ARBA00038283"/>
    </source>
</evidence>
<accession>A0A7U9J7G9</accession>
<name>A0A7U9J7G9_GEOTM</name>
<dbReference type="EMBL" id="AYSF01000112">
    <property type="protein sequence ID" value="ESU70442.1"/>
    <property type="molecule type" value="Genomic_DNA"/>
</dbReference>
<comment type="caution">
    <text evidence="4">The sequence shown here is derived from an EMBL/GenBank/DDBJ whole genome shotgun (WGS) entry which is preliminary data.</text>
</comment>
<dbReference type="Pfam" id="PF21205">
    <property type="entry name" value="Rep3_C"/>
    <property type="match status" value="2"/>
</dbReference>
<proteinExistence type="inferred from homology"/>
<evidence type="ECO:0000313" key="4">
    <source>
        <dbReference type="EMBL" id="ESU70442.1"/>
    </source>
</evidence>
<reference evidence="4 5" key="1">
    <citation type="journal article" date="2014" name="Genome Announc.">
        <title>Draft Genome Sequence of Geobacillus thermopakistaniensis Strain MAS1.</title>
        <authorList>
            <person name="Siddiqui M.A."/>
            <person name="Rashid N."/>
            <person name="Ayyampalayam S."/>
            <person name="Whitman W.B."/>
        </authorList>
    </citation>
    <scope>NUCLEOTIDE SEQUENCE [LARGE SCALE GENOMIC DNA]</scope>
    <source>
        <strain evidence="4 5">MAS1</strain>
    </source>
</reference>
<dbReference type="Pfam" id="PF01051">
    <property type="entry name" value="Rep3_N"/>
    <property type="match status" value="1"/>
</dbReference>
<dbReference type="GO" id="GO:0003887">
    <property type="term" value="F:DNA-directed DNA polymerase activity"/>
    <property type="evidence" value="ECO:0007669"/>
    <property type="project" value="InterPro"/>
</dbReference>
<dbReference type="GO" id="GO:0006270">
    <property type="term" value="P:DNA replication initiation"/>
    <property type="evidence" value="ECO:0007669"/>
    <property type="project" value="InterPro"/>
</dbReference>
<dbReference type="SUPFAM" id="SSF46785">
    <property type="entry name" value="Winged helix' DNA-binding domain"/>
    <property type="match status" value="3"/>
</dbReference>
<keyword evidence="5" id="KW-1185">Reference proteome</keyword>
<dbReference type="InterPro" id="IPR000525">
    <property type="entry name" value="Initiator_Rep_WH1"/>
</dbReference>
<feature type="coiled-coil region" evidence="2">
    <location>
        <begin position="421"/>
        <end position="455"/>
    </location>
</feature>
<dbReference type="Gene3D" id="1.10.10.10">
    <property type="entry name" value="Winged helix-like DNA-binding domain superfamily/Winged helix DNA-binding domain"/>
    <property type="match status" value="3"/>
</dbReference>
<dbReference type="Proteomes" id="UP000018339">
    <property type="component" value="Unassembled WGS sequence"/>
</dbReference>
<protein>
    <submittedName>
        <fullName evidence="4">Replication initiation protein</fullName>
    </submittedName>
</protein>
<sequence length="458" mass="54711">MEDERMQTPAVQPQYNSAVTKSNALIEANYKLSTIEQKIILYIISQIRKDDADFKMYKLPIQEFSELLGYRGSPKYTELREITKNLMRKVLEIREGQKLKQLSWVSYVEYDEHSGYVSLAFDPRLKPYLLQLKREFTTYRLKNVMELKSSYSIRMYELLKRWQYMGEVVIRLDDLRMMVGAGDKYSEYHNFKKRVLNPAKKEIAEKTDIMFTYEEIREKRKVARMYELLKRWQYMGEVVIRLDDLRMMVGAGDKYSEYHNFKKRVLNPAKKEIAEKTDIMFTYEEIREKRKVAAIRFQIREKVVEPVVVALEEKKEAQADDRYLQFLAVVQAYDRYITEQQFTKIAVLAQKAFGGNWMDELIQTARRIMQRNDIREPIAFLTYFLNEKVQRIQVGINPNEVTIHSHGGARFVRREIVPDWLRGYEEQLAAESAKSKEVDEDIEQMRRELEERLKKYKD</sequence>